<reference evidence="2 3" key="2">
    <citation type="submission" date="2015-01" db="EMBL/GenBank/DDBJ databases">
        <title>Complete genome sequence of Pyrinomonas methylaliphatogenes type strain K22T.</title>
        <authorList>
            <person name="Lee K.C.Y."/>
            <person name="Power J.F."/>
            <person name="Dunfield P.F."/>
            <person name="Morgan X.C."/>
            <person name="Huttenhower C."/>
            <person name="Stott M.B."/>
        </authorList>
    </citation>
    <scope>NUCLEOTIDE SEQUENCE [LARGE SCALE GENOMIC DNA]</scope>
    <source>
        <strain evidence="2 3">K22</strain>
    </source>
</reference>
<evidence type="ECO:0000256" key="1">
    <source>
        <dbReference type="SAM" id="MobiDB-lite"/>
    </source>
</evidence>
<name>A0A0B6WX40_9BACT</name>
<feature type="compositionally biased region" description="Basic and acidic residues" evidence="1">
    <location>
        <begin position="39"/>
        <end position="50"/>
    </location>
</feature>
<gene>
    <name evidence="2" type="ORF">PYK22_01621</name>
</gene>
<dbReference type="Proteomes" id="UP000031518">
    <property type="component" value="Unassembled WGS sequence"/>
</dbReference>
<dbReference type="STRING" id="454194.PYK22_01621"/>
<keyword evidence="3" id="KW-1185">Reference proteome</keyword>
<proteinExistence type="predicted"/>
<feature type="compositionally biased region" description="Pro residues" evidence="1">
    <location>
        <begin position="51"/>
        <end position="66"/>
    </location>
</feature>
<reference evidence="2 3" key="1">
    <citation type="submission" date="2013-12" db="EMBL/GenBank/DDBJ databases">
        <authorList>
            <person name="Stott M."/>
        </authorList>
    </citation>
    <scope>NUCLEOTIDE SEQUENCE [LARGE SCALE GENOMIC DNA]</scope>
    <source>
        <strain evidence="2 3">K22</strain>
    </source>
</reference>
<feature type="region of interest" description="Disordered" evidence="1">
    <location>
        <begin position="17"/>
        <end position="94"/>
    </location>
</feature>
<evidence type="ECO:0000313" key="3">
    <source>
        <dbReference type="Proteomes" id="UP000031518"/>
    </source>
</evidence>
<accession>A0A0B6WX40</accession>
<dbReference type="EMBL" id="CBXV010000005">
    <property type="protein sequence ID" value="CDM65616.1"/>
    <property type="molecule type" value="Genomic_DNA"/>
</dbReference>
<protein>
    <submittedName>
        <fullName evidence="2">Uncharacterized protein</fullName>
    </submittedName>
</protein>
<evidence type="ECO:0000313" key="2">
    <source>
        <dbReference type="EMBL" id="CDM65616.1"/>
    </source>
</evidence>
<sequence>MTKAAVQAKMILHLIDYGDMGNQMDRKRTPDCPEPQPDDPDRPVTPDREPPAPITEPGSPPPIEEPPPPERKRIARFAPPQTRSLNSRSIWQVV</sequence>
<organism evidence="2 3">
    <name type="scientific">Pyrinomonas methylaliphatogenes</name>
    <dbReference type="NCBI Taxonomy" id="454194"/>
    <lineage>
        <taxon>Bacteria</taxon>
        <taxon>Pseudomonadati</taxon>
        <taxon>Acidobacteriota</taxon>
        <taxon>Blastocatellia</taxon>
        <taxon>Blastocatellales</taxon>
        <taxon>Pyrinomonadaceae</taxon>
        <taxon>Pyrinomonas</taxon>
    </lineage>
</organism>
<feature type="compositionally biased region" description="Polar residues" evidence="1">
    <location>
        <begin position="81"/>
        <end position="94"/>
    </location>
</feature>
<dbReference type="AlphaFoldDB" id="A0A0B6WX40"/>